<dbReference type="Proteomes" id="UP000580825">
    <property type="component" value="Unassembled WGS sequence"/>
</dbReference>
<name>A0A7L1YJ23_9PASS</name>
<organism evidence="1 2">
    <name type="scientific">Scytalopus superciliaris</name>
    <dbReference type="NCBI Taxonomy" id="312124"/>
    <lineage>
        <taxon>Eukaryota</taxon>
        <taxon>Metazoa</taxon>
        <taxon>Chordata</taxon>
        <taxon>Craniata</taxon>
        <taxon>Vertebrata</taxon>
        <taxon>Euteleostomi</taxon>
        <taxon>Archelosauria</taxon>
        <taxon>Archosauria</taxon>
        <taxon>Dinosauria</taxon>
        <taxon>Saurischia</taxon>
        <taxon>Theropoda</taxon>
        <taxon>Coelurosauria</taxon>
        <taxon>Aves</taxon>
        <taxon>Neognathae</taxon>
        <taxon>Neoaves</taxon>
        <taxon>Telluraves</taxon>
        <taxon>Australaves</taxon>
        <taxon>Passeriformes</taxon>
        <taxon>Rhinocryptidae</taxon>
        <taxon>Scytalopus</taxon>
    </lineage>
</organism>
<reference evidence="1 2" key="1">
    <citation type="submission" date="2019-09" db="EMBL/GenBank/DDBJ databases">
        <title>Bird 10,000 Genomes (B10K) Project - Family phase.</title>
        <authorList>
            <person name="Zhang G."/>
        </authorList>
    </citation>
    <scope>NUCLEOTIDE SEQUENCE [LARGE SCALE GENOMIC DNA]</scope>
    <source>
        <strain evidence="1">B10K-DU-002-46</strain>
        <tissue evidence="1">Muscle</tissue>
    </source>
</reference>
<evidence type="ECO:0000313" key="1">
    <source>
        <dbReference type="EMBL" id="NXP22473.1"/>
    </source>
</evidence>
<evidence type="ECO:0000313" key="2">
    <source>
        <dbReference type="Proteomes" id="UP000580825"/>
    </source>
</evidence>
<comment type="caution">
    <text evidence="1">The sequence shown here is derived from an EMBL/GenBank/DDBJ whole genome shotgun (WGS) entry which is preliminary data.</text>
</comment>
<dbReference type="InterPro" id="IPR013783">
    <property type="entry name" value="Ig-like_fold"/>
</dbReference>
<keyword evidence="2" id="KW-1185">Reference proteome</keyword>
<feature type="non-terminal residue" evidence="1">
    <location>
        <position position="70"/>
    </location>
</feature>
<proteinExistence type="predicted"/>
<gene>
    <name evidence="1" type="primary">Fcgr3_1</name>
    <name evidence="1" type="ORF">SCYSUP_R15261</name>
</gene>
<feature type="non-terminal residue" evidence="1">
    <location>
        <position position="1"/>
    </location>
</feature>
<dbReference type="SUPFAM" id="SSF48726">
    <property type="entry name" value="Immunoglobulin"/>
    <property type="match status" value="1"/>
</dbReference>
<protein>
    <submittedName>
        <fullName evidence="1">FCGR3 protein</fullName>
    </submittedName>
</protein>
<accession>A0A7L1YJ23</accession>
<sequence length="70" mass="7934">RPCPTDQLVLQVPARQLLEGDTVTLRGRGYWNKSVTEVRFYHEGKELGGLRGAELSLPPLQLNHSGRYRC</sequence>
<dbReference type="EMBL" id="VXBX01004499">
    <property type="protein sequence ID" value="NXP22473.1"/>
    <property type="molecule type" value="Genomic_DNA"/>
</dbReference>
<dbReference type="Gene3D" id="2.60.40.10">
    <property type="entry name" value="Immunoglobulins"/>
    <property type="match status" value="1"/>
</dbReference>
<dbReference type="AlphaFoldDB" id="A0A7L1YJ23"/>
<dbReference type="InterPro" id="IPR036179">
    <property type="entry name" value="Ig-like_dom_sf"/>
</dbReference>